<name>E0VFS6_PEDHC</name>
<dbReference type="GO" id="GO:0005739">
    <property type="term" value="C:mitochondrion"/>
    <property type="evidence" value="ECO:0007669"/>
    <property type="project" value="TreeGrafter"/>
</dbReference>
<accession>E0VFS6</accession>
<evidence type="ECO:0000256" key="4">
    <source>
        <dbReference type="ARBA" id="ARBA00022946"/>
    </source>
</evidence>
<dbReference type="OMA" id="QFNYTFL"/>
<gene>
    <name evidence="7" type="primary">8236624</name>
    <name evidence="6" type="ORF">Phum_PHUM165830</name>
</gene>
<evidence type="ECO:0000259" key="5">
    <source>
        <dbReference type="PROSITE" id="PS51770"/>
    </source>
</evidence>
<feature type="domain" description="HotDog ACOT-type" evidence="5">
    <location>
        <begin position="226"/>
        <end position="338"/>
    </location>
</feature>
<dbReference type="EnsemblMetazoa" id="PHUM165830-RA">
    <property type="protein sequence ID" value="PHUM165830-PA"/>
    <property type="gene ID" value="PHUM165830"/>
</dbReference>
<dbReference type="SUPFAM" id="SSF54637">
    <property type="entry name" value="Thioesterase/thiol ester dehydrase-isomerase"/>
    <property type="match status" value="2"/>
</dbReference>
<dbReference type="CTD" id="8236624"/>
<sequence>MKYLPNSQDDLPERSMKDSHDYGVIPLLNNFQLRDKYIATSGHVRLGRLMEDMDLFAGHIAFKHAYYPGVPEGLPSPIVIVTISVSQIEFLDFIKVPPDLDVRLSGHVSWVGNTSLEIAVWIHQFSNGVWNQITRALFLMASRNSINTGAAFVNRLKFNSEEEKKLFAGGEERKLNRKKKMKESLLTTVPTAEELHTIHSLFVDTISSKELFSNKRILPSNSKWMHDTVQSSLIFCHPQHRNIHNKIFGGFLMRHALELSWIIGFMHGLNIPKLVRISDIGFYHPVEVGSIVKMFGCITYTEDNFIQIFVIAEALGPMKLESKESIVFNFTYDLGKKTDNVIPQSYPEAIQYLDGRRNFKNKIHLEIGDSIL</sequence>
<reference evidence="7" key="3">
    <citation type="submission" date="2021-02" db="UniProtKB">
        <authorList>
            <consortium name="EnsemblMetazoa"/>
        </authorList>
    </citation>
    <scope>IDENTIFICATION</scope>
    <source>
        <strain evidence="7">USDA</strain>
    </source>
</reference>
<dbReference type="PANTHER" id="PTHR12655">
    <property type="entry name" value="ACYL-COA THIOESTERASE"/>
    <property type="match status" value="1"/>
</dbReference>
<dbReference type="OrthoDB" id="331699at2759"/>
<dbReference type="eggNOG" id="KOG2763">
    <property type="taxonomic scope" value="Eukaryota"/>
</dbReference>
<dbReference type="AlphaFoldDB" id="E0VFS6"/>
<dbReference type="Proteomes" id="UP000009046">
    <property type="component" value="Unassembled WGS sequence"/>
</dbReference>
<evidence type="ECO:0000256" key="1">
    <source>
        <dbReference type="ARBA" id="ARBA00010458"/>
    </source>
</evidence>
<dbReference type="FunCoup" id="E0VFS6">
    <property type="interactions" value="567"/>
</dbReference>
<comment type="similarity">
    <text evidence="1">Belongs to the acyl coenzyme A hydrolase family.</text>
</comment>
<organism>
    <name type="scientific">Pediculus humanus subsp. corporis</name>
    <name type="common">Body louse</name>
    <dbReference type="NCBI Taxonomy" id="121224"/>
    <lineage>
        <taxon>Eukaryota</taxon>
        <taxon>Metazoa</taxon>
        <taxon>Ecdysozoa</taxon>
        <taxon>Arthropoda</taxon>
        <taxon>Hexapoda</taxon>
        <taxon>Insecta</taxon>
        <taxon>Pterygota</taxon>
        <taxon>Neoptera</taxon>
        <taxon>Paraneoptera</taxon>
        <taxon>Psocodea</taxon>
        <taxon>Troctomorpha</taxon>
        <taxon>Phthiraptera</taxon>
        <taxon>Anoplura</taxon>
        <taxon>Pediculidae</taxon>
        <taxon>Pediculus</taxon>
    </lineage>
</organism>
<dbReference type="GeneID" id="8236624"/>
<dbReference type="STRING" id="121224.E0VFS6"/>
<dbReference type="EMBL" id="AAZO01008554">
    <property type="status" value="NOT_ANNOTATED_CDS"/>
    <property type="molecule type" value="Genomic_DNA"/>
</dbReference>
<keyword evidence="4" id="KW-0809">Transit peptide</keyword>
<dbReference type="VEuPathDB" id="VectorBase:PHUM165830"/>
<dbReference type="RefSeq" id="XP_002424970.1">
    <property type="nucleotide sequence ID" value="XM_002424925.1"/>
</dbReference>
<reference evidence="6" key="1">
    <citation type="submission" date="2007-04" db="EMBL/GenBank/DDBJ databases">
        <title>Annotation of Pediculus humanus corporis strain USDA.</title>
        <authorList>
            <person name="Kirkness E."/>
            <person name="Hannick L."/>
            <person name="Hass B."/>
            <person name="Bruggner R."/>
            <person name="Lawson D."/>
            <person name="Bidwell S."/>
            <person name="Joardar V."/>
            <person name="Caler E."/>
            <person name="Walenz B."/>
            <person name="Inman J."/>
            <person name="Schobel S."/>
            <person name="Galinsky K."/>
            <person name="Amedeo P."/>
            <person name="Strausberg R."/>
        </authorList>
    </citation>
    <scope>NUCLEOTIDE SEQUENCE</scope>
    <source>
        <strain evidence="6">USDA</strain>
    </source>
</reference>
<dbReference type="InterPro" id="IPR029069">
    <property type="entry name" value="HotDog_dom_sf"/>
</dbReference>
<keyword evidence="3" id="KW-0378">Hydrolase</keyword>
<dbReference type="GO" id="GO:0006637">
    <property type="term" value="P:acyl-CoA metabolic process"/>
    <property type="evidence" value="ECO:0007669"/>
    <property type="project" value="TreeGrafter"/>
</dbReference>
<keyword evidence="2" id="KW-0677">Repeat</keyword>
<dbReference type="PANTHER" id="PTHR12655:SF0">
    <property type="entry name" value="ACYL-COENZYME A THIOESTERASE 9, MITOCHONDRIAL"/>
    <property type="match status" value="1"/>
</dbReference>
<dbReference type="PROSITE" id="PS51770">
    <property type="entry name" value="HOTDOG_ACOT"/>
    <property type="match status" value="2"/>
</dbReference>
<evidence type="ECO:0000313" key="8">
    <source>
        <dbReference type="Proteomes" id="UP000009046"/>
    </source>
</evidence>
<evidence type="ECO:0000313" key="7">
    <source>
        <dbReference type="EnsemblMetazoa" id="PHUM165830-PA"/>
    </source>
</evidence>
<dbReference type="KEGG" id="phu:Phum_PHUM165830"/>
<protein>
    <submittedName>
        <fullName evidence="6 7">Acyl-coenzyme A thioesterase 9, putative</fullName>
    </submittedName>
</protein>
<dbReference type="GO" id="GO:0047617">
    <property type="term" value="F:fatty acyl-CoA hydrolase activity"/>
    <property type="evidence" value="ECO:0007669"/>
    <property type="project" value="TreeGrafter"/>
</dbReference>
<evidence type="ECO:0000256" key="2">
    <source>
        <dbReference type="ARBA" id="ARBA00022737"/>
    </source>
</evidence>
<evidence type="ECO:0000256" key="3">
    <source>
        <dbReference type="ARBA" id="ARBA00022801"/>
    </source>
</evidence>
<keyword evidence="8" id="KW-1185">Reference proteome</keyword>
<dbReference type="HOGENOM" id="CLU_032862_2_1_1"/>
<dbReference type="Gene3D" id="3.10.129.10">
    <property type="entry name" value="Hotdog Thioesterase"/>
    <property type="match status" value="2"/>
</dbReference>
<feature type="domain" description="HotDog ACOT-type" evidence="5">
    <location>
        <begin position="23"/>
        <end position="146"/>
    </location>
</feature>
<dbReference type="InParanoid" id="E0VFS6"/>
<evidence type="ECO:0000313" key="6">
    <source>
        <dbReference type="EMBL" id="EEB12232.1"/>
    </source>
</evidence>
<dbReference type="CDD" id="cd03442">
    <property type="entry name" value="BFIT_BACH"/>
    <property type="match status" value="2"/>
</dbReference>
<dbReference type="InterPro" id="IPR033120">
    <property type="entry name" value="HOTDOG_ACOT"/>
</dbReference>
<dbReference type="EMBL" id="DS235124">
    <property type="protein sequence ID" value="EEB12232.1"/>
    <property type="molecule type" value="Genomic_DNA"/>
</dbReference>
<reference evidence="6" key="2">
    <citation type="submission" date="2007-04" db="EMBL/GenBank/DDBJ databases">
        <title>The genome of the human body louse.</title>
        <authorList>
            <consortium name="The Human Body Louse Genome Consortium"/>
            <person name="Kirkness E."/>
            <person name="Walenz B."/>
            <person name="Hass B."/>
            <person name="Bruggner R."/>
            <person name="Strausberg R."/>
        </authorList>
    </citation>
    <scope>NUCLEOTIDE SEQUENCE</scope>
    <source>
        <strain evidence="6">USDA</strain>
    </source>
</reference>
<proteinExistence type="inferred from homology"/>